<name>A0A837D924_9PSEU</name>
<accession>A0A837D924</accession>
<comment type="caution">
    <text evidence="2">The sequence shown here is derived from an EMBL/GenBank/DDBJ whole genome shotgun (WGS) entry which is preliminary data.</text>
</comment>
<evidence type="ECO:0000313" key="3">
    <source>
        <dbReference type="Proteomes" id="UP000030848"/>
    </source>
</evidence>
<protein>
    <submittedName>
        <fullName evidence="2">Uncharacterized protein</fullName>
    </submittedName>
</protein>
<organism evidence="2 3">
    <name type="scientific">Saccharomonospora viridis</name>
    <dbReference type="NCBI Taxonomy" id="1852"/>
    <lineage>
        <taxon>Bacteria</taxon>
        <taxon>Bacillati</taxon>
        <taxon>Actinomycetota</taxon>
        <taxon>Actinomycetes</taxon>
        <taxon>Pseudonocardiales</taxon>
        <taxon>Pseudonocardiaceae</taxon>
        <taxon>Saccharomonospora</taxon>
    </lineage>
</organism>
<evidence type="ECO:0000256" key="1">
    <source>
        <dbReference type="SAM" id="MobiDB-lite"/>
    </source>
</evidence>
<proteinExistence type="predicted"/>
<dbReference type="Proteomes" id="UP000030848">
    <property type="component" value="Unassembled WGS sequence"/>
</dbReference>
<gene>
    <name evidence="2" type="ORF">MINT15_24300</name>
</gene>
<dbReference type="AlphaFoldDB" id="A0A837D924"/>
<feature type="region of interest" description="Disordered" evidence="1">
    <location>
        <begin position="26"/>
        <end position="46"/>
    </location>
</feature>
<reference evidence="2 3" key="1">
    <citation type="submission" date="2014-10" db="EMBL/GenBank/DDBJ databases">
        <title>Genome sequence of Micropolyspora internatus JCM3315.</title>
        <authorList>
            <person name="Shin S.-K."/>
            <person name="Yi H."/>
        </authorList>
    </citation>
    <scope>NUCLEOTIDE SEQUENCE [LARGE SCALE GENOMIC DNA]</scope>
    <source>
        <strain evidence="2 3">JCM 3315</strain>
    </source>
</reference>
<sequence length="46" mass="5227">MLGFKPEAARLLRTRVYRGCGNAGRRRTWEEPESRPVTVSIHESVG</sequence>
<dbReference type="EMBL" id="JRZE01000005">
    <property type="protein sequence ID" value="KHF43705.1"/>
    <property type="molecule type" value="Genomic_DNA"/>
</dbReference>
<evidence type="ECO:0000313" key="2">
    <source>
        <dbReference type="EMBL" id="KHF43705.1"/>
    </source>
</evidence>